<reference evidence="1" key="1">
    <citation type="submission" date="2021-02" db="EMBL/GenBank/DDBJ databases">
        <authorList>
            <person name="Dougan E. K."/>
            <person name="Rhodes N."/>
            <person name="Thang M."/>
            <person name="Chan C."/>
        </authorList>
    </citation>
    <scope>NUCLEOTIDE SEQUENCE</scope>
</reference>
<accession>A0A813LP12</accession>
<protein>
    <submittedName>
        <fullName evidence="1">Uncharacterized protein</fullName>
    </submittedName>
</protein>
<dbReference type="EMBL" id="CAJNNW010036441">
    <property type="protein sequence ID" value="CAE8734324.1"/>
    <property type="molecule type" value="Genomic_DNA"/>
</dbReference>
<evidence type="ECO:0000313" key="1">
    <source>
        <dbReference type="EMBL" id="CAE8734324.1"/>
    </source>
</evidence>
<organism evidence="1 2">
    <name type="scientific">Polarella glacialis</name>
    <name type="common">Dinoflagellate</name>
    <dbReference type="NCBI Taxonomy" id="89957"/>
    <lineage>
        <taxon>Eukaryota</taxon>
        <taxon>Sar</taxon>
        <taxon>Alveolata</taxon>
        <taxon>Dinophyceae</taxon>
        <taxon>Suessiales</taxon>
        <taxon>Suessiaceae</taxon>
        <taxon>Polarella</taxon>
    </lineage>
</organism>
<gene>
    <name evidence="1" type="ORF">PGLA2088_LOCUS47244</name>
</gene>
<dbReference type="Proteomes" id="UP000626109">
    <property type="component" value="Unassembled WGS sequence"/>
</dbReference>
<comment type="caution">
    <text evidence="1">The sequence shown here is derived from an EMBL/GenBank/DDBJ whole genome shotgun (WGS) entry which is preliminary data.</text>
</comment>
<name>A0A813LP12_POLGL</name>
<dbReference type="AlphaFoldDB" id="A0A813LP12"/>
<proteinExistence type="predicted"/>
<evidence type="ECO:0000313" key="2">
    <source>
        <dbReference type="Proteomes" id="UP000626109"/>
    </source>
</evidence>
<sequence length="101" mass="10618">MAPQLASVSTFVASVILSFQRCQGYSFLEANAFTPYPLYNGMSRASGSVNFKAGGWDDDDNDEGSSNTQIMSYSLSGLDPTCGNAAVPGVENSCGVHLHEG</sequence>